<keyword evidence="3" id="KW-0732">Signal</keyword>
<dbReference type="GO" id="GO:0007165">
    <property type="term" value="P:signal transduction"/>
    <property type="evidence" value="ECO:0007669"/>
    <property type="project" value="UniProtKB-KW"/>
</dbReference>
<dbReference type="GO" id="GO:0016020">
    <property type="term" value="C:membrane"/>
    <property type="evidence" value="ECO:0007669"/>
    <property type="project" value="InterPro"/>
</dbReference>
<dbReference type="PROSITE" id="PS50111">
    <property type="entry name" value="CHEMOTAXIS_TRANSDUC_2"/>
    <property type="match status" value="1"/>
</dbReference>
<dbReference type="EMBL" id="CACRUJ010000001">
    <property type="protein sequence ID" value="VYT66984.1"/>
    <property type="molecule type" value="Genomic_DNA"/>
</dbReference>
<gene>
    <name evidence="5" type="primary">pls</name>
    <name evidence="5" type="ORF">SSLFYP6_00137</name>
</gene>
<feature type="domain" description="Methyl-accepting transducer" evidence="4">
    <location>
        <begin position="197"/>
        <end position="408"/>
    </location>
</feature>
<dbReference type="RefSeq" id="WP_156685116.1">
    <property type="nucleotide sequence ID" value="NZ_CACRUJ010000001.1"/>
</dbReference>
<feature type="chain" id="PRO_5038356445" evidence="3">
    <location>
        <begin position="25"/>
        <end position="725"/>
    </location>
</feature>
<feature type="compositionally biased region" description="Low complexity" evidence="2">
    <location>
        <begin position="200"/>
        <end position="411"/>
    </location>
</feature>
<organism evidence="5">
    <name type="scientific">Streptococcus salivarius</name>
    <dbReference type="NCBI Taxonomy" id="1304"/>
    <lineage>
        <taxon>Bacteria</taxon>
        <taxon>Bacillati</taxon>
        <taxon>Bacillota</taxon>
        <taxon>Bacilli</taxon>
        <taxon>Lactobacillales</taxon>
        <taxon>Streptococcaceae</taxon>
        <taxon>Streptococcus</taxon>
    </lineage>
</organism>
<evidence type="ECO:0000256" key="3">
    <source>
        <dbReference type="SAM" id="SignalP"/>
    </source>
</evidence>
<dbReference type="Gene3D" id="3.40.33.10">
    <property type="entry name" value="CAP"/>
    <property type="match status" value="1"/>
</dbReference>
<sequence length="725" mass="78801">MRKSLRLFSCAVLGAAILAPTVVGNDHAQADSYYGRGYYNNYSYNPWYNNYYPNYGYNYEYNGYYPGYNYNYGYNYGYNNYYPNYNYGYNYNYNYGYNNYNPGYNNYNESGTYRYSNGYLYYILSDGSYYVNYNGRWVRGGDYNNNNSGSNNTPTTGYEVLRNDPHYRYENGTHYYLKDNGDYYYYSNGKWVLVKASSTDSEAPTSSTSSASSEVASTVDSTSSASSEAASTVDSTSSASSEVASTVDSTSSASSEAPSTVDSTSSASSEVASTVDSTSSASSEVASTVDSTSSASSEAASTVDSTSSASSEVASTVDSTSSASSEVASTVDSTSSASSEAASTVDSTSSASSEVASTVDSTSSASSEVASTVDSTSEAASTGNSSSTVTSESSSTATSETGSTSETSSEAPELEKPPYAPETSIDYDKLPKPTLPPTDYRMHSDPRFVDDNGTYYYRVAMTDEENARGIDGYYKWVDGKWKLYNGTANDDPELDPDFHKPAGNDEYMYDDNASSVKLYSENVVGTGKAGEALPFQNVDEFKDYVINNLAPKFIDNAGWDCNVTWEIEDVDNFNASKGSAWARDYVITANLKSGVDDKKYSDVEFGYVKFVYHVEPTENSDYVEVDSAKAAFNEINAQRTAAGLPALTWSDDLYNSTTLPHAKDISHTYNSDGIVYRRESDGSVVANKWLSSGIRELLMSPDATQAAVACVVAGDGTYYWTLNYQ</sequence>
<reference evidence="5" key="1">
    <citation type="submission" date="2019-11" db="EMBL/GenBank/DDBJ databases">
        <authorList>
            <person name="Feng L."/>
        </authorList>
    </citation>
    <scope>NUCLEOTIDE SEQUENCE</scope>
    <source>
        <strain evidence="5">SSalivariusLFYP6</strain>
    </source>
</reference>
<evidence type="ECO:0000256" key="2">
    <source>
        <dbReference type="SAM" id="MobiDB-lite"/>
    </source>
</evidence>
<dbReference type="AlphaFoldDB" id="A0A6N2YJC0"/>
<dbReference type="SUPFAM" id="SSF55797">
    <property type="entry name" value="PR-1-like"/>
    <property type="match status" value="1"/>
</dbReference>
<evidence type="ECO:0000256" key="1">
    <source>
        <dbReference type="PROSITE-ProRule" id="PRU00284"/>
    </source>
</evidence>
<feature type="signal peptide" evidence="3">
    <location>
        <begin position="1"/>
        <end position="24"/>
    </location>
</feature>
<dbReference type="InterPro" id="IPR004089">
    <property type="entry name" value="MCPsignal_dom"/>
</dbReference>
<dbReference type="SUPFAM" id="SSF58104">
    <property type="entry name" value="Methyl-accepting chemotaxis protein (MCP) signaling domain"/>
    <property type="match status" value="1"/>
</dbReference>
<proteinExistence type="predicted"/>
<evidence type="ECO:0000259" key="4">
    <source>
        <dbReference type="PROSITE" id="PS50111"/>
    </source>
</evidence>
<keyword evidence="1" id="KW-0807">Transducer</keyword>
<dbReference type="CDD" id="cd05379">
    <property type="entry name" value="CAP_bacterial"/>
    <property type="match status" value="1"/>
</dbReference>
<feature type="region of interest" description="Disordered" evidence="2">
    <location>
        <begin position="200"/>
        <end position="446"/>
    </location>
</feature>
<protein>
    <submittedName>
        <fullName evidence="5">Surface protein</fullName>
    </submittedName>
</protein>
<dbReference type="InterPro" id="IPR035940">
    <property type="entry name" value="CAP_sf"/>
</dbReference>
<name>A0A6N2YJC0_STRSL</name>
<accession>A0A6N2YJC0</accession>
<evidence type="ECO:0000313" key="5">
    <source>
        <dbReference type="EMBL" id="VYT66984.1"/>
    </source>
</evidence>